<dbReference type="InterPro" id="IPR036846">
    <property type="entry name" value="GM2-AP_sf"/>
</dbReference>
<gene>
    <name evidence="2" type="ORF">WA026_005634</name>
</gene>
<name>A0AAW1TWZ3_9CUCU</name>
<reference evidence="2 3" key="1">
    <citation type="submission" date="2023-03" db="EMBL/GenBank/DDBJ databases">
        <title>Genome insight into feeding habits of ladybird beetles.</title>
        <authorList>
            <person name="Li H.-S."/>
            <person name="Huang Y.-H."/>
            <person name="Pang H."/>
        </authorList>
    </citation>
    <scope>NUCLEOTIDE SEQUENCE [LARGE SCALE GENOMIC DNA]</scope>
    <source>
        <strain evidence="2">SYSU_2023b</strain>
        <tissue evidence="2">Whole body</tissue>
    </source>
</reference>
<accession>A0AAW1TWZ3</accession>
<dbReference type="Gene3D" id="2.70.220.10">
    <property type="entry name" value="Ganglioside GM2 activator"/>
    <property type="match status" value="1"/>
</dbReference>
<evidence type="ECO:0000313" key="3">
    <source>
        <dbReference type="Proteomes" id="UP001431783"/>
    </source>
</evidence>
<protein>
    <submittedName>
        <fullName evidence="2">Uncharacterized protein</fullName>
    </submittedName>
</protein>
<dbReference type="AlphaFoldDB" id="A0AAW1TWZ3"/>
<evidence type="ECO:0000313" key="2">
    <source>
        <dbReference type="EMBL" id="KAK9874825.1"/>
    </source>
</evidence>
<comment type="caution">
    <text evidence="2">The sequence shown here is derived from an EMBL/GenBank/DDBJ whole genome shotgun (WGS) entry which is preliminary data.</text>
</comment>
<dbReference type="EMBL" id="JARQZJ010000032">
    <property type="protein sequence ID" value="KAK9874825.1"/>
    <property type="molecule type" value="Genomic_DNA"/>
</dbReference>
<keyword evidence="1" id="KW-0732">Signal</keyword>
<organism evidence="2 3">
    <name type="scientific">Henosepilachna vigintioctopunctata</name>
    <dbReference type="NCBI Taxonomy" id="420089"/>
    <lineage>
        <taxon>Eukaryota</taxon>
        <taxon>Metazoa</taxon>
        <taxon>Ecdysozoa</taxon>
        <taxon>Arthropoda</taxon>
        <taxon>Hexapoda</taxon>
        <taxon>Insecta</taxon>
        <taxon>Pterygota</taxon>
        <taxon>Neoptera</taxon>
        <taxon>Endopterygota</taxon>
        <taxon>Coleoptera</taxon>
        <taxon>Polyphaga</taxon>
        <taxon>Cucujiformia</taxon>
        <taxon>Coccinelloidea</taxon>
        <taxon>Coccinellidae</taxon>
        <taxon>Epilachninae</taxon>
        <taxon>Epilachnini</taxon>
        <taxon>Henosepilachna</taxon>
    </lineage>
</organism>
<evidence type="ECO:0000256" key="1">
    <source>
        <dbReference type="ARBA" id="ARBA00022729"/>
    </source>
</evidence>
<keyword evidence="3" id="KW-1185">Reference proteome</keyword>
<sequence length="122" mass="14224">MTWVIENELGNDLEGLTSVKKCDSQGTPESCEYIVKNLKFTKICEKMTMKNQFWSSFVDGVKPQLECPLKPATYTVEIFLNDVFKYFFAVPTGVWKTQMSYLMQNEVISCVNIDFKVYEREF</sequence>
<proteinExistence type="predicted"/>
<dbReference type="Proteomes" id="UP001431783">
    <property type="component" value="Unassembled WGS sequence"/>
</dbReference>